<organism evidence="2 3">
    <name type="scientific">Athelia psychrophila</name>
    <dbReference type="NCBI Taxonomy" id="1759441"/>
    <lineage>
        <taxon>Eukaryota</taxon>
        <taxon>Fungi</taxon>
        <taxon>Dikarya</taxon>
        <taxon>Basidiomycota</taxon>
        <taxon>Agaricomycotina</taxon>
        <taxon>Agaricomycetes</taxon>
        <taxon>Agaricomycetidae</taxon>
        <taxon>Atheliales</taxon>
        <taxon>Atheliaceae</taxon>
        <taxon>Athelia</taxon>
    </lineage>
</organism>
<dbReference type="EMBL" id="KV417532">
    <property type="protein sequence ID" value="KZP23520.1"/>
    <property type="molecule type" value="Genomic_DNA"/>
</dbReference>
<feature type="compositionally biased region" description="Polar residues" evidence="1">
    <location>
        <begin position="29"/>
        <end position="42"/>
    </location>
</feature>
<dbReference type="Proteomes" id="UP000076532">
    <property type="component" value="Unassembled WGS sequence"/>
</dbReference>
<evidence type="ECO:0000313" key="3">
    <source>
        <dbReference type="Proteomes" id="UP000076532"/>
    </source>
</evidence>
<accession>A0A166M0S2</accession>
<name>A0A166M0S2_9AGAM</name>
<sequence length="380" mass="41108">MASAGSVQCLESFCGLWYTTIHTSEGKQFNQDSGGGITSTYPTPSPLKSPVHVQHKSPFILKLNNCDAQRGRLQPMNFTRYSPTSWDTSNGAAAAGMGIARPDSDSQLGDLQPDSHTNYEGQVGDRYRAQPPPTTHTPDPLRSLPPTNPITLVVQHQHIPHPRFAQTPPTSRGCCVQPSVASAHTICPRTQPNTAIDVAAMCVCLHPVPLPHTAPALHTPHWSPCPPTQPYTLPVWPALAETLQHPGELLGDLEEFSKWPSIRERGCLKLVGDDSEALGQIISRHGKLHWQDGARSALLVMLVVVVRMDRANVGKRLLALAMSKLVGSDGADSISVIIVIIIGELFVPSFGDPFSTSTNSHSRGDLVLDDLVLSKHTLET</sequence>
<evidence type="ECO:0000256" key="1">
    <source>
        <dbReference type="SAM" id="MobiDB-lite"/>
    </source>
</evidence>
<proteinExistence type="predicted"/>
<gene>
    <name evidence="2" type="ORF">FIBSPDRAFT_889620</name>
</gene>
<protein>
    <submittedName>
        <fullName evidence="2">Uncharacterized protein</fullName>
    </submittedName>
</protein>
<evidence type="ECO:0000313" key="2">
    <source>
        <dbReference type="EMBL" id="KZP23520.1"/>
    </source>
</evidence>
<feature type="region of interest" description="Disordered" evidence="1">
    <location>
        <begin position="92"/>
        <end position="148"/>
    </location>
</feature>
<reference evidence="2 3" key="1">
    <citation type="journal article" date="2016" name="Mol. Biol. Evol.">
        <title>Comparative Genomics of Early-Diverging Mushroom-Forming Fungi Provides Insights into the Origins of Lignocellulose Decay Capabilities.</title>
        <authorList>
            <person name="Nagy L.G."/>
            <person name="Riley R."/>
            <person name="Tritt A."/>
            <person name="Adam C."/>
            <person name="Daum C."/>
            <person name="Floudas D."/>
            <person name="Sun H."/>
            <person name="Yadav J.S."/>
            <person name="Pangilinan J."/>
            <person name="Larsson K.H."/>
            <person name="Matsuura K."/>
            <person name="Barry K."/>
            <person name="Labutti K."/>
            <person name="Kuo R."/>
            <person name="Ohm R.A."/>
            <person name="Bhattacharya S.S."/>
            <person name="Shirouzu T."/>
            <person name="Yoshinaga Y."/>
            <person name="Martin F.M."/>
            <person name="Grigoriev I.V."/>
            <person name="Hibbett D.S."/>
        </authorList>
    </citation>
    <scope>NUCLEOTIDE SEQUENCE [LARGE SCALE GENOMIC DNA]</scope>
    <source>
        <strain evidence="2 3">CBS 109695</strain>
    </source>
</reference>
<feature type="region of interest" description="Disordered" evidence="1">
    <location>
        <begin position="29"/>
        <end position="49"/>
    </location>
</feature>
<dbReference type="AlphaFoldDB" id="A0A166M0S2"/>
<keyword evidence="3" id="KW-1185">Reference proteome</keyword>
<feature type="compositionally biased region" description="Polar residues" evidence="1">
    <location>
        <begin position="105"/>
        <end position="120"/>
    </location>
</feature>